<gene>
    <name evidence="1" type="ORF">HR057_13925</name>
</gene>
<dbReference type="Proteomes" id="UP000625804">
    <property type="component" value="Unassembled WGS sequence"/>
</dbReference>
<protein>
    <submittedName>
        <fullName evidence="1">Uncharacterized protein</fullName>
    </submittedName>
</protein>
<comment type="caution">
    <text evidence="1">The sequence shown here is derived from an EMBL/GenBank/DDBJ whole genome shotgun (WGS) entry which is preliminary data.</text>
</comment>
<dbReference type="InterPro" id="IPR029063">
    <property type="entry name" value="SAM-dependent_MTases_sf"/>
</dbReference>
<dbReference type="EMBL" id="JABTTE010000022">
    <property type="protein sequence ID" value="NSL52851.1"/>
    <property type="molecule type" value="Genomic_DNA"/>
</dbReference>
<name>A0A8J8K998_9BACI</name>
<dbReference type="RefSeq" id="WP_173732048.1">
    <property type="nucleotide sequence ID" value="NZ_JABTTE010000022.1"/>
</dbReference>
<accession>A0A8J8K998</accession>
<sequence>MLKRLYKTMDNKAGNIGDVPKHLILSELLQLKVEKYKDVCFYDAFGGNYITKTCQREAKSFFTNATENMKKSVYYHLLLKASNDGLLNHYPGSTKLARDVFSQGRFGNCKVIYNSYEIMDVILCFNESQKDINEVPLEFCCCNAYHLIDDYKHEIEKYTSGIVMLDPFYTEWEKDMNGCKRIIDHLKDILKNKLSWSIIMWIPYHTKDCYHQAIHLKKECLQLGYDSSLLSIMDPNFEGLQSIKGIGLLLLNTEKELIDKIERYDIHALGQMMDRQEVQYFINK</sequence>
<dbReference type="AlphaFoldDB" id="A0A8J8K998"/>
<proteinExistence type="predicted"/>
<reference evidence="1" key="1">
    <citation type="submission" date="2020-06" db="EMBL/GenBank/DDBJ databases">
        <title>A novel thermopfilic bacterium from Erzurum, Turkey.</title>
        <authorList>
            <person name="Adiguzel A."/>
            <person name="Ay H."/>
            <person name="Baltaci M.O."/>
        </authorList>
    </citation>
    <scope>NUCLEOTIDE SEQUENCE</scope>
    <source>
        <strain evidence="1">P2</strain>
    </source>
</reference>
<evidence type="ECO:0000313" key="2">
    <source>
        <dbReference type="Proteomes" id="UP000625804"/>
    </source>
</evidence>
<keyword evidence="2" id="KW-1185">Reference proteome</keyword>
<evidence type="ECO:0000313" key="1">
    <source>
        <dbReference type="EMBL" id="NSL52851.1"/>
    </source>
</evidence>
<dbReference type="SUPFAM" id="SSF53335">
    <property type="entry name" value="S-adenosyl-L-methionine-dependent methyltransferases"/>
    <property type="match status" value="1"/>
</dbReference>
<dbReference type="Gene3D" id="3.40.50.150">
    <property type="entry name" value="Vaccinia Virus protein VP39"/>
    <property type="match status" value="1"/>
</dbReference>
<organism evidence="1 2">
    <name type="scientific">Calidifontibacillus erzurumensis</name>
    <dbReference type="NCBI Taxonomy" id="2741433"/>
    <lineage>
        <taxon>Bacteria</taxon>
        <taxon>Bacillati</taxon>
        <taxon>Bacillota</taxon>
        <taxon>Bacilli</taxon>
        <taxon>Bacillales</taxon>
        <taxon>Bacillaceae</taxon>
        <taxon>Calidifontibacillus/Schinkia group</taxon>
        <taxon>Calidifontibacillus</taxon>
    </lineage>
</organism>